<evidence type="ECO:0000259" key="4">
    <source>
        <dbReference type="PROSITE" id="PS50280"/>
    </source>
</evidence>
<dbReference type="OrthoDB" id="435912at2759"/>
<dbReference type="PANTHER" id="PTHR47332">
    <property type="entry name" value="SET DOMAIN-CONTAINING PROTEIN 5"/>
    <property type="match status" value="1"/>
</dbReference>
<evidence type="ECO:0000256" key="3">
    <source>
        <dbReference type="SAM" id="Phobius"/>
    </source>
</evidence>
<sequence>MEVGTRKSQVVSATASFSASEQEESEETLVAAREELISILRRHPHIREAFKVPGNASSAAILKALSHTPNKFESLRNAGLTLSEAMKATDLLEMALQAPEEEQVVQRVGRKSILRIWLSSLCFLELAICGALLWTLETAAGGWSEGTCSISMFTNITCREQTTTRCAVDLEVRGSLDGRLRFYTMQNWYLPVSYKTEMGGNSYAAYLGDRLKCCNEREGEAAGQVGGCCSLMEPTTEIFCDNLQLLGATAFDGTECPGNGWNCLYLVDDIDPARAKAVRTYTPPNITNFIVPIGIVAAILVVSVLSSAIMICCRKVSDRLPERFHRRSVDYEDAEDALEDMERDGSSKARSAAGSQGSPGQSPRSASSSKRRSKLSKKDLSMPMEVVEEIGDSSPTATVTSGSFRDFSKMSGPSGPSRQQSFMEAPVALSTAVASVPEAVLSLPGVVQELENAAALKKGEAQQRKAVEEECRKYLKWEAHEKPIHTLEEKDIHPDFRNGNLSRYAVMAQQAQSQNAILSPLIEPLPPSTHQPPKLPGSRPGSSRPGSRPGTAGRPQSVQAEISIFHSKWAAWGLTPVLRLKNFPSMHMVPVRYSPSEREVHLGVDTKMKAARKEARTRYADVVFPKSRPRDDWFHVKQKQKTLARKTIKKNAAWIEAALNAIRSAPTLPVFATCWDGLLDRLTGEGEPDVRGSSKLWVVTEALRTMENLYEKWCSYYDVTALRTLPPQVDPSHMHGDVLARAGRSTGLKYVAAHAANPSLVLYNLCELRGTGHILAMLRSLEGTSPIVRDAAAAQRSLDLLQAKPAEVKSLLEHAGILATTAAGPSFSLAAYNHHFQDIVHVRRKTGPGVPDLCSCRAFTLHAGCEHVVFSASLELPGCEPQSSVSPAVEFCLARISARPCKPGPKPKRKREGDQEQVQTFDQRNILVDFFVDVVADVDEEDAGGYTLDSLSVLAACEAVNGVSICVLVHALLLVVLNAHAHLQGLGATCLGAFFGAAHLSAAGREGEETSERQDASEAAEPSSEDRDCEFLMLETLRSDLGTLADADVLSTSVECQKCCYHHLGREANEMVELCSPRGFDQEVGPQGSGAGAASATAAAAPATTIAILEQELAQSRRQLQALQLQREAEHRAAEARNAELLAELEELRPLRALHAKLSRDEALPQPRAPTSPTDSVGSMTRAEVDELVRTRQPTSTGIRPPFLSDLGAMAQLTWSYWGLQPRRCVLHQEKTLVVQAYQNFPCTPVHNEQQRGAFCLYKGSALGVVASTMMARRCRTLRVQTDCRATTAPVEILPIPGKGFGAIATRDIARGDLVLEERPTITYQAGSDWPTSLQQQFDKLPVESQSAIMDLCDATPGEKTLKGIFETNSIGCSSPTLDGVLCLSVSRINHSCWPNCEQFWDEQLFREKIFACKDIQKGEELCISYVEPYLLAEERDEIFRRRYAFECARSAPNREASDRRRKRLGEALAELGRGVSPDADAGVALAEDMQRPRGDLVAVNALWMVGHVQSVLACEIRLQSLNLEDFMAPRHEVHPDIFTLSGTWPGGPLGPLVAFRTDDRPGAPEAEGLQRARSVQLASVATPLACSIQRSLPDPPTGLTGLWDHGLKRCPIAEAAFLEWWSLMESKSKATVMARNVQLQESFGHAKAEADGSRVSSVLLCCIAGLLVLSKAESRLPSVDGKKSGDWLPSCLAELLSTANSCWEALDLQHASTRRTLLVAKPLCQHLVVQGTGDEWQKFADFVDECNVTLPAALPLLYAGCANMTSWGLRGGDALNTVLFGPKYAAFPDAESGQSGRSEPSTHLVLLGIAVTSTEVVATCMDVLRWPGELSPPRISTARQASDVFVMAAMSATYAVGSHADIGRQTNMARQGIGVICTPALSPSQNRSQRQWINYRHSRINATA</sequence>
<feature type="compositionally biased region" description="Basic and acidic residues" evidence="2">
    <location>
        <begin position="1005"/>
        <end position="1016"/>
    </location>
</feature>
<feature type="region of interest" description="Disordered" evidence="2">
    <location>
        <begin position="521"/>
        <end position="556"/>
    </location>
</feature>
<dbReference type="Proteomes" id="UP000186817">
    <property type="component" value="Unassembled WGS sequence"/>
</dbReference>
<dbReference type="Gene3D" id="2.170.270.10">
    <property type="entry name" value="SET domain"/>
    <property type="match status" value="1"/>
</dbReference>
<comment type="caution">
    <text evidence="5">The sequence shown here is derived from an EMBL/GenBank/DDBJ whole genome shotgun (WGS) entry which is preliminary data.</text>
</comment>
<reference evidence="5 6" key="1">
    <citation type="submission" date="2016-02" db="EMBL/GenBank/DDBJ databases">
        <title>Genome analysis of coral dinoflagellate symbionts highlights evolutionary adaptations to a symbiotic lifestyle.</title>
        <authorList>
            <person name="Aranda M."/>
            <person name="Li Y."/>
            <person name="Liew Y.J."/>
            <person name="Baumgarten S."/>
            <person name="Simakov O."/>
            <person name="Wilson M."/>
            <person name="Piel J."/>
            <person name="Ashoor H."/>
            <person name="Bougouffa S."/>
            <person name="Bajic V.B."/>
            <person name="Ryu T."/>
            <person name="Ravasi T."/>
            <person name="Bayer T."/>
            <person name="Micklem G."/>
            <person name="Kim H."/>
            <person name="Bhak J."/>
            <person name="Lajeunesse T.C."/>
            <person name="Voolstra C.R."/>
        </authorList>
    </citation>
    <scope>NUCLEOTIDE SEQUENCE [LARGE SCALE GENOMIC DNA]</scope>
    <source>
        <strain evidence="5 6">CCMP2467</strain>
    </source>
</reference>
<keyword evidence="6" id="KW-1185">Reference proteome</keyword>
<feature type="transmembrane region" description="Helical" evidence="3">
    <location>
        <begin position="289"/>
        <end position="313"/>
    </location>
</feature>
<dbReference type="CDD" id="cd20071">
    <property type="entry name" value="SET_SMYD"/>
    <property type="match status" value="1"/>
</dbReference>
<gene>
    <name evidence="5" type="primary">set5</name>
    <name evidence="5" type="ORF">AK812_SmicGene14943</name>
</gene>
<keyword evidence="1" id="KW-0175">Coiled coil</keyword>
<dbReference type="InterPro" id="IPR053185">
    <property type="entry name" value="SET_domain_protein"/>
</dbReference>
<feature type="compositionally biased region" description="Polar residues" evidence="2">
    <location>
        <begin position="1169"/>
        <end position="1179"/>
    </location>
</feature>
<dbReference type="InterPro" id="IPR001214">
    <property type="entry name" value="SET_dom"/>
</dbReference>
<dbReference type="PROSITE" id="PS50280">
    <property type="entry name" value="SET"/>
    <property type="match status" value="1"/>
</dbReference>
<dbReference type="InterPro" id="IPR046341">
    <property type="entry name" value="SET_dom_sf"/>
</dbReference>
<dbReference type="PANTHER" id="PTHR47332:SF4">
    <property type="entry name" value="SET DOMAIN-CONTAINING PROTEIN 5"/>
    <property type="match status" value="1"/>
</dbReference>
<feature type="region of interest" description="Disordered" evidence="2">
    <location>
        <begin position="335"/>
        <end position="420"/>
    </location>
</feature>
<dbReference type="Pfam" id="PF00856">
    <property type="entry name" value="SET"/>
    <property type="match status" value="1"/>
</dbReference>
<organism evidence="5 6">
    <name type="scientific">Symbiodinium microadriaticum</name>
    <name type="common">Dinoflagellate</name>
    <name type="synonym">Zooxanthella microadriatica</name>
    <dbReference type="NCBI Taxonomy" id="2951"/>
    <lineage>
        <taxon>Eukaryota</taxon>
        <taxon>Sar</taxon>
        <taxon>Alveolata</taxon>
        <taxon>Dinophyceae</taxon>
        <taxon>Suessiales</taxon>
        <taxon>Symbiodiniaceae</taxon>
        <taxon>Symbiodinium</taxon>
    </lineage>
</organism>
<keyword evidence="3" id="KW-0812">Transmembrane</keyword>
<proteinExistence type="predicted"/>
<keyword evidence="3" id="KW-0472">Membrane</keyword>
<evidence type="ECO:0000256" key="1">
    <source>
        <dbReference type="SAM" id="Coils"/>
    </source>
</evidence>
<evidence type="ECO:0000313" key="5">
    <source>
        <dbReference type="EMBL" id="OLQ02230.1"/>
    </source>
</evidence>
<feature type="domain" description="SET" evidence="4">
    <location>
        <begin position="1289"/>
        <end position="1427"/>
    </location>
</feature>
<dbReference type="SUPFAM" id="SSF82199">
    <property type="entry name" value="SET domain"/>
    <property type="match status" value="1"/>
</dbReference>
<feature type="region of interest" description="Disordered" evidence="2">
    <location>
        <begin position="1159"/>
        <end position="1180"/>
    </location>
</feature>
<feature type="compositionally biased region" description="Low complexity" evidence="2">
    <location>
        <begin position="349"/>
        <end position="368"/>
    </location>
</feature>
<evidence type="ECO:0000313" key="6">
    <source>
        <dbReference type="Proteomes" id="UP000186817"/>
    </source>
</evidence>
<feature type="region of interest" description="Disordered" evidence="2">
    <location>
        <begin position="1005"/>
        <end position="1026"/>
    </location>
</feature>
<feature type="compositionally biased region" description="Low complexity" evidence="2">
    <location>
        <begin position="536"/>
        <end position="550"/>
    </location>
</feature>
<feature type="compositionally biased region" description="Polar residues" evidence="2">
    <location>
        <begin position="393"/>
        <end position="403"/>
    </location>
</feature>
<dbReference type="EMBL" id="LSRX01000270">
    <property type="protein sequence ID" value="OLQ02230.1"/>
    <property type="molecule type" value="Genomic_DNA"/>
</dbReference>
<feature type="coiled-coil region" evidence="1">
    <location>
        <begin position="1106"/>
        <end position="1133"/>
    </location>
</feature>
<name>A0A1Q9E481_SYMMI</name>
<feature type="compositionally biased region" description="Pro residues" evidence="2">
    <location>
        <begin position="523"/>
        <end position="535"/>
    </location>
</feature>
<dbReference type="SMART" id="SM00317">
    <property type="entry name" value="SET"/>
    <property type="match status" value="1"/>
</dbReference>
<keyword evidence="3" id="KW-1133">Transmembrane helix</keyword>
<protein>
    <submittedName>
        <fullName evidence="5">SET domain-containing protein 5</fullName>
    </submittedName>
</protein>
<evidence type="ECO:0000256" key="2">
    <source>
        <dbReference type="SAM" id="MobiDB-lite"/>
    </source>
</evidence>
<accession>A0A1Q9E481</accession>